<dbReference type="Proteomes" id="UP000638648">
    <property type="component" value="Unassembled WGS sequence"/>
</dbReference>
<protein>
    <submittedName>
        <fullName evidence="3">Flp pilus assembly protein TadB</fullName>
    </submittedName>
</protein>
<comment type="caution">
    <text evidence="3">The sequence shown here is derived from an EMBL/GenBank/DDBJ whole genome shotgun (WGS) entry which is preliminary data.</text>
</comment>
<reference evidence="3" key="1">
    <citation type="submission" date="2020-10" db="EMBL/GenBank/DDBJ databases">
        <title>Sequencing the genomes of 1000 actinobacteria strains.</title>
        <authorList>
            <person name="Klenk H.-P."/>
        </authorList>
    </citation>
    <scope>NUCLEOTIDE SEQUENCE</scope>
    <source>
        <strain evidence="3">DSM 45354</strain>
    </source>
</reference>
<keyword evidence="2" id="KW-1133">Transmembrane helix</keyword>
<keyword evidence="2" id="KW-0812">Transmembrane</keyword>
<evidence type="ECO:0000256" key="2">
    <source>
        <dbReference type="SAM" id="Phobius"/>
    </source>
</evidence>
<dbReference type="AlphaFoldDB" id="A0A927RDH2"/>
<keyword evidence="2" id="KW-0472">Membrane</keyword>
<dbReference type="EMBL" id="JADBEM010000001">
    <property type="protein sequence ID" value="MBE1611029.1"/>
    <property type="molecule type" value="Genomic_DNA"/>
</dbReference>
<keyword evidence="4" id="KW-1185">Reference proteome</keyword>
<proteinExistence type="predicted"/>
<feature type="transmembrane region" description="Helical" evidence="2">
    <location>
        <begin position="53"/>
        <end position="72"/>
    </location>
</feature>
<name>A0A927RDH2_9ACTN</name>
<evidence type="ECO:0000313" key="4">
    <source>
        <dbReference type="Proteomes" id="UP000638648"/>
    </source>
</evidence>
<evidence type="ECO:0000256" key="1">
    <source>
        <dbReference type="SAM" id="MobiDB-lite"/>
    </source>
</evidence>
<sequence length="109" mass="11840">MNQKSDQPVFRISGAPRSLKADVRSREVRYLISMGVRTACFIGAFVTHGILRWLLIVAAFLLPYIAVVIANAGRERRNSAPPAFLPDHAGELPPAPNHARPPQNNAGTG</sequence>
<dbReference type="Pfam" id="PF11298">
    <property type="entry name" value="DUF3099"/>
    <property type="match status" value="1"/>
</dbReference>
<accession>A0A927RDH2</accession>
<gene>
    <name evidence="3" type="ORF">HEB94_007877</name>
</gene>
<organism evidence="3 4">
    <name type="scientific">Actinopolymorpha pittospori</name>
    <dbReference type="NCBI Taxonomy" id="648752"/>
    <lineage>
        <taxon>Bacteria</taxon>
        <taxon>Bacillati</taxon>
        <taxon>Actinomycetota</taxon>
        <taxon>Actinomycetes</taxon>
        <taxon>Propionibacteriales</taxon>
        <taxon>Actinopolymorphaceae</taxon>
        <taxon>Actinopolymorpha</taxon>
    </lineage>
</organism>
<feature type="region of interest" description="Disordered" evidence="1">
    <location>
        <begin position="79"/>
        <end position="109"/>
    </location>
</feature>
<evidence type="ECO:0000313" key="3">
    <source>
        <dbReference type="EMBL" id="MBE1611029.1"/>
    </source>
</evidence>
<dbReference type="RefSeq" id="WP_192754306.1">
    <property type="nucleotide sequence ID" value="NZ_BAABJL010000042.1"/>
</dbReference>
<dbReference type="InterPro" id="IPR021449">
    <property type="entry name" value="DUF3099"/>
</dbReference>